<proteinExistence type="predicted"/>
<protein>
    <submittedName>
        <fullName evidence="1">Uncharacterized protein</fullName>
    </submittedName>
</protein>
<accession>A0A098EAZ0</accession>
<name>A0A098EAZ0_9ZZZZ</name>
<dbReference type="AlphaFoldDB" id="A0A098EAZ0"/>
<organism evidence="1">
    <name type="scientific">groundwater metagenome</name>
    <dbReference type="NCBI Taxonomy" id="717931"/>
    <lineage>
        <taxon>unclassified sequences</taxon>
        <taxon>metagenomes</taxon>
        <taxon>ecological metagenomes</taxon>
    </lineage>
</organism>
<reference evidence="1" key="1">
    <citation type="submission" date="2014-09" db="EMBL/GenBank/DDBJ databases">
        <authorList>
            <person name="Probst J Alexander"/>
        </authorList>
    </citation>
    <scope>NUCLEOTIDE SEQUENCE</scope>
</reference>
<gene>
    <name evidence="1" type="ORF">MSIBF_A2600013</name>
</gene>
<dbReference type="EMBL" id="CCXY01000180">
    <property type="protein sequence ID" value="CEG12676.1"/>
    <property type="molecule type" value="Genomic_DNA"/>
</dbReference>
<sequence length="66" mass="7690">MKNLEKNILIQRLSKDCGLETKLAPEWDSYRARITPKIEKELKRRNTKQGVKLKLTLTADELVPLI</sequence>
<evidence type="ECO:0000313" key="1">
    <source>
        <dbReference type="EMBL" id="CEG12676.1"/>
    </source>
</evidence>